<feature type="region of interest" description="Disordered" evidence="1">
    <location>
        <begin position="111"/>
        <end position="184"/>
    </location>
</feature>
<gene>
    <name evidence="2" type="ORF">LATKL145_01250</name>
</gene>
<name>A0ABC9VK05_LACAM</name>
<evidence type="ECO:0000313" key="2">
    <source>
        <dbReference type="EMBL" id="GAA0041715.1"/>
    </source>
</evidence>
<dbReference type="EMBL" id="BAAAAK010000001">
    <property type="protein sequence ID" value="GAA0041715.1"/>
    <property type="molecule type" value="Genomic_DNA"/>
</dbReference>
<proteinExistence type="predicted"/>
<dbReference type="RefSeq" id="WP_258380213.1">
    <property type="nucleotide sequence ID" value="NZ_BAAAAK010000001.1"/>
</dbReference>
<evidence type="ECO:0000313" key="3">
    <source>
        <dbReference type="Proteomes" id="UP001437574"/>
    </source>
</evidence>
<feature type="compositionally biased region" description="Polar residues" evidence="1">
    <location>
        <begin position="136"/>
        <end position="164"/>
    </location>
</feature>
<feature type="compositionally biased region" description="Basic residues" evidence="1">
    <location>
        <begin position="112"/>
        <end position="124"/>
    </location>
</feature>
<reference evidence="3" key="2">
    <citation type="submission" date="2024-01" db="EMBL/GenBank/DDBJ databases">
        <title>Draft genome sequence of Lactobacillus amylovorus strain TKL145.</title>
        <authorList>
            <person name="Tohno M."/>
            <person name="Tanizawa Y."/>
        </authorList>
    </citation>
    <scope>NUCLEOTIDE SEQUENCE [LARGE SCALE GENOMIC DNA]</scope>
    <source>
        <strain evidence="3">TKL145</strain>
    </source>
</reference>
<reference evidence="2 3" key="1">
    <citation type="journal article" date="2024" name="Int. J. Syst. Evol. Microbiol.">
        <title>Proposal of Lactobacillus amylovorus subsp. animalis subsp. nov. and an emended description of Lactobacillus amylovorus.</title>
        <authorList>
            <person name="Yamane K."/>
            <person name="Tanizawa Y."/>
            <person name="Kobayashi H."/>
            <person name="Kamizono T."/>
            <person name="Kojima Y."/>
            <person name="Takagi H."/>
            <person name="Tohno M."/>
        </authorList>
    </citation>
    <scope>NUCLEOTIDE SEQUENCE [LARGE SCALE GENOMIC DNA]</scope>
    <source>
        <strain evidence="2 3">TKL145</strain>
    </source>
</reference>
<sequence>MAQRRMFSKRIVESARFLKMPPSTQNLYFHLGLNADDDGVVEGYNVMMQTGATEDDLKLLVAKGFVTVLNDDLVTYINDWRENNRIRADRKVDSIYKNLLVKMIPDIELQPSRRRADTKKKPGVKRIEDNGRPLDNQRTTNGPHSLGQSRSGQDSLGQVRSSSSVDDPDNNDQPVDNFDDDDDKKQKLLNEINRIAKKYSSSEPTPSEQSALLALSKKLTWKELRLVVMTFSAKVSNGEVQKPFPYLLTVLNEKVTIKERQ</sequence>
<protein>
    <recommendedName>
        <fullName evidence="4">DNA replication protein DnaD</fullName>
    </recommendedName>
</protein>
<dbReference type="AlphaFoldDB" id="A0ABC9VK05"/>
<evidence type="ECO:0000256" key="1">
    <source>
        <dbReference type="SAM" id="MobiDB-lite"/>
    </source>
</evidence>
<organism evidence="2 3">
    <name type="scientific">Lactobacillus amylovorus subsp. animalium</name>
    <dbReference type="NCBI Taxonomy" id="3378536"/>
    <lineage>
        <taxon>Bacteria</taxon>
        <taxon>Bacillati</taxon>
        <taxon>Bacillota</taxon>
        <taxon>Bacilli</taxon>
        <taxon>Lactobacillales</taxon>
        <taxon>Lactobacillaceae</taxon>
        <taxon>Lactobacillus</taxon>
    </lineage>
</organism>
<comment type="caution">
    <text evidence="2">The sequence shown here is derived from an EMBL/GenBank/DDBJ whole genome shotgun (WGS) entry which is preliminary data.</text>
</comment>
<accession>A0ABC9VK05</accession>
<evidence type="ECO:0008006" key="4">
    <source>
        <dbReference type="Google" id="ProtNLM"/>
    </source>
</evidence>
<dbReference type="Proteomes" id="UP001437574">
    <property type="component" value="Unassembled WGS sequence"/>
</dbReference>